<reference evidence="2" key="2">
    <citation type="submission" date="2018-03" db="EMBL/GenBank/DDBJ databases">
        <title>The Triticum urartu genome reveals the dynamic nature of wheat genome evolution.</title>
        <authorList>
            <person name="Ling H."/>
            <person name="Ma B."/>
            <person name="Shi X."/>
            <person name="Liu H."/>
            <person name="Dong L."/>
            <person name="Sun H."/>
            <person name="Cao Y."/>
            <person name="Gao Q."/>
            <person name="Zheng S."/>
            <person name="Li Y."/>
            <person name="Yu Y."/>
            <person name="Du H."/>
            <person name="Qi M."/>
            <person name="Li Y."/>
            <person name="Yu H."/>
            <person name="Cui Y."/>
            <person name="Wang N."/>
            <person name="Chen C."/>
            <person name="Wu H."/>
            <person name="Zhao Y."/>
            <person name="Zhang J."/>
            <person name="Li Y."/>
            <person name="Zhou W."/>
            <person name="Zhang B."/>
            <person name="Hu W."/>
            <person name="Eijk M."/>
            <person name="Tang J."/>
            <person name="Witsenboer H."/>
            <person name="Zhao S."/>
            <person name="Li Z."/>
            <person name="Zhang A."/>
            <person name="Wang D."/>
            <person name="Liang C."/>
        </authorList>
    </citation>
    <scope>NUCLEOTIDE SEQUENCE [LARGE SCALE GENOMIC DNA]</scope>
    <source>
        <strain evidence="2">cv. G1812</strain>
    </source>
</reference>
<protein>
    <submittedName>
        <fullName evidence="2">Uncharacterized protein</fullName>
    </submittedName>
</protein>
<evidence type="ECO:0000256" key="1">
    <source>
        <dbReference type="SAM" id="MobiDB-lite"/>
    </source>
</evidence>
<dbReference type="EnsemblPlants" id="TuG1812G0200000667.01.T01">
    <property type="protein sequence ID" value="TuG1812G0200000667.01.T01.cds311808"/>
    <property type="gene ID" value="TuG1812G0200000667.01"/>
</dbReference>
<accession>A0A8R7P9N6</accession>
<sequence>MRVREPVLDGVRHEHGGAEHGAVQRRRLLRAVLPDQVRLRGGPAVLHPRRVGDHHGHQPLPAQLRAAQRRRRLVQPAAAALRHGRAGMAQHRRLPRRHRAGALPARALRQEGRRQVHRQRPRLLRARARQQRRRRGLHPVRVHQGVQDRVDAHVQELGGQLAVQRAAHRPEPLVPGHQHRRPDAHLPQRRSRRLGLRPDLRHQQAVLLRDDHKYEWFINLYSSLFCGGCVSLISDRCERSVIGVSIAVISSPDEVLCPSMHLPLHPRLHDDQYAKSFIKFEAMVDFFFLKIWEVLGIFWKKMTHVVLRLARTEFLMKYKVKRQI</sequence>
<proteinExistence type="predicted"/>
<name>A0A8R7P9N6_TRIUA</name>
<feature type="compositionally biased region" description="Basic and acidic residues" evidence="1">
    <location>
        <begin position="1"/>
        <end position="18"/>
    </location>
</feature>
<keyword evidence="3" id="KW-1185">Reference proteome</keyword>
<evidence type="ECO:0000313" key="2">
    <source>
        <dbReference type="EnsemblPlants" id="TuG1812G0200000667.01.T01.cds311808"/>
    </source>
</evidence>
<organism evidence="2 3">
    <name type="scientific">Triticum urartu</name>
    <name type="common">Red wild einkorn</name>
    <name type="synonym">Crithodium urartu</name>
    <dbReference type="NCBI Taxonomy" id="4572"/>
    <lineage>
        <taxon>Eukaryota</taxon>
        <taxon>Viridiplantae</taxon>
        <taxon>Streptophyta</taxon>
        <taxon>Embryophyta</taxon>
        <taxon>Tracheophyta</taxon>
        <taxon>Spermatophyta</taxon>
        <taxon>Magnoliopsida</taxon>
        <taxon>Liliopsida</taxon>
        <taxon>Poales</taxon>
        <taxon>Poaceae</taxon>
        <taxon>BOP clade</taxon>
        <taxon>Pooideae</taxon>
        <taxon>Triticodae</taxon>
        <taxon>Triticeae</taxon>
        <taxon>Triticinae</taxon>
        <taxon>Triticum</taxon>
    </lineage>
</organism>
<feature type="region of interest" description="Disordered" evidence="1">
    <location>
        <begin position="170"/>
        <end position="191"/>
    </location>
</feature>
<dbReference type="Gramene" id="TuG1812G0200000667.01.T01">
    <property type="protein sequence ID" value="TuG1812G0200000667.01.T01.cds311808"/>
    <property type="gene ID" value="TuG1812G0200000667.01"/>
</dbReference>
<dbReference type="Proteomes" id="UP000015106">
    <property type="component" value="Chromosome 2"/>
</dbReference>
<reference evidence="3" key="1">
    <citation type="journal article" date="2013" name="Nature">
        <title>Draft genome of the wheat A-genome progenitor Triticum urartu.</title>
        <authorList>
            <person name="Ling H.Q."/>
            <person name="Zhao S."/>
            <person name="Liu D."/>
            <person name="Wang J."/>
            <person name="Sun H."/>
            <person name="Zhang C."/>
            <person name="Fan H."/>
            <person name="Li D."/>
            <person name="Dong L."/>
            <person name="Tao Y."/>
            <person name="Gao C."/>
            <person name="Wu H."/>
            <person name="Li Y."/>
            <person name="Cui Y."/>
            <person name="Guo X."/>
            <person name="Zheng S."/>
            <person name="Wang B."/>
            <person name="Yu K."/>
            <person name="Liang Q."/>
            <person name="Yang W."/>
            <person name="Lou X."/>
            <person name="Chen J."/>
            <person name="Feng M."/>
            <person name="Jian J."/>
            <person name="Zhang X."/>
            <person name="Luo G."/>
            <person name="Jiang Y."/>
            <person name="Liu J."/>
            <person name="Wang Z."/>
            <person name="Sha Y."/>
            <person name="Zhang B."/>
            <person name="Wu H."/>
            <person name="Tang D."/>
            <person name="Shen Q."/>
            <person name="Xue P."/>
            <person name="Zou S."/>
            <person name="Wang X."/>
            <person name="Liu X."/>
            <person name="Wang F."/>
            <person name="Yang Y."/>
            <person name="An X."/>
            <person name="Dong Z."/>
            <person name="Zhang K."/>
            <person name="Zhang X."/>
            <person name="Luo M.C."/>
            <person name="Dvorak J."/>
            <person name="Tong Y."/>
            <person name="Wang J."/>
            <person name="Yang H."/>
            <person name="Li Z."/>
            <person name="Wang D."/>
            <person name="Zhang A."/>
            <person name="Wang J."/>
        </authorList>
    </citation>
    <scope>NUCLEOTIDE SEQUENCE</scope>
    <source>
        <strain evidence="3">cv. G1812</strain>
    </source>
</reference>
<reference evidence="2" key="3">
    <citation type="submission" date="2022-06" db="UniProtKB">
        <authorList>
            <consortium name="EnsemblPlants"/>
        </authorList>
    </citation>
    <scope>IDENTIFICATION</scope>
</reference>
<feature type="region of interest" description="Disordered" evidence="1">
    <location>
        <begin position="1"/>
        <end position="22"/>
    </location>
</feature>
<evidence type="ECO:0000313" key="3">
    <source>
        <dbReference type="Proteomes" id="UP000015106"/>
    </source>
</evidence>
<dbReference type="AlphaFoldDB" id="A0A8R7P9N6"/>
<gene>
    <name evidence="2" type="primary">LOC125535355</name>
</gene>